<sequence>MKKMTDLLSDYFHDNCSREDEIAIEKWLAENGGDEVDEAFQKILSEIRVDDATLAREGFEKFRQRIGSARSSSSAERLRRTARLLQRVAALLFIPLLALSGYLFLKDNPQQMEWNDITIPNGTQQALTLSDGTVLHLNAGTRVIYPAQFTGDKREIFINGEVFADVAKDPDKPFIISAGDIQVEVLGTQFNFRAYNNLETVEVALVEGAVLFETENSQQERLKAGEMVQYNRTTRQINRELFLTHQYKSPSKNEGFYFSNLTLGDIAKELEYYFDTDIVILDDELNSNRYVAYFTNNETLDEILSDLNVDGKMMIKQSQNMIFIDKRH</sequence>
<feature type="domain" description="FecR protein" evidence="2">
    <location>
        <begin position="116"/>
        <end position="210"/>
    </location>
</feature>
<gene>
    <name evidence="4" type="ORF">ING2E5A_1363</name>
</gene>
<evidence type="ECO:0000313" key="4">
    <source>
        <dbReference type="EMBL" id="SCM57493.1"/>
    </source>
</evidence>
<reference evidence="4 5" key="1">
    <citation type="submission" date="2016-08" db="EMBL/GenBank/DDBJ databases">
        <authorList>
            <person name="Seilhamer J.J."/>
        </authorList>
    </citation>
    <scope>NUCLEOTIDE SEQUENCE [LARGE SCALE GENOMIC DNA]</scope>
    <source>
        <strain evidence="4">ING2-E5A</strain>
    </source>
</reference>
<dbReference type="GO" id="GO:0016989">
    <property type="term" value="F:sigma factor antagonist activity"/>
    <property type="evidence" value="ECO:0007669"/>
    <property type="project" value="TreeGrafter"/>
</dbReference>
<name>A0A1G4G6Q4_9BACT</name>
<keyword evidence="1" id="KW-0472">Membrane</keyword>
<dbReference type="PANTHER" id="PTHR30273">
    <property type="entry name" value="PERIPLASMIC SIGNAL SENSOR AND SIGMA FACTOR ACTIVATOR FECR-RELATED"/>
    <property type="match status" value="1"/>
</dbReference>
<keyword evidence="1" id="KW-1133">Transmembrane helix</keyword>
<dbReference type="Proteomes" id="UP000178485">
    <property type="component" value="Chromosome i"/>
</dbReference>
<keyword evidence="1" id="KW-0812">Transmembrane</keyword>
<keyword evidence="5" id="KW-1185">Reference proteome</keyword>
<feature type="domain" description="Protein FecR C-terminal" evidence="3">
    <location>
        <begin position="256"/>
        <end position="324"/>
    </location>
</feature>
<accession>A0A1G4G6Q4</accession>
<dbReference type="PANTHER" id="PTHR30273:SF2">
    <property type="entry name" value="PROTEIN FECR"/>
    <property type="match status" value="1"/>
</dbReference>
<dbReference type="PIRSF" id="PIRSF018266">
    <property type="entry name" value="FecR"/>
    <property type="match status" value="1"/>
</dbReference>
<dbReference type="Pfam" id="PF16344">
    <property type="entry name" value="FecR_C"/>
    <property type="match status" value="1"/>
</dbReference>
<proteinExistence type="predicted"/>
<dbReference type="InterPro" id="IPR032508">
    <property type="entry name" value="FecR_C"/>
</dbReference>
<evidence type="ECO:0000313" key="5">
    <source>
        <dbReference type="Proteomes" id="UP000178485"/>
    </source>
</evidence>
<evidence type="ECO:0000256" key="1">
    <source>
        <dbReference type="SAM" id="Phobius"/>
    </source>
</evidence>
<dbReference type="RefSeq" id="WP_071136723.1">
    <property type="nucleotide sequence ID" value="NZ_LT608328.1"/>
</dbReference>
<dbReference type="Gene3D" id="2.60.120.1440">
    <property type="match status" value="1"/>
</dbReference>
<dbReference type="STRING" id="1642646.ING2E5A_1363"/>
<dbReference type="Pfam" id="PF04773">
    <property type="entry name" value="FecR"/>
    <property type="match status" value="1"/>
</dbReference>
<evidence type="ECO:0000259" key="3">
    <source>
        <dbReference type="Pfam" id="PF16344"/>
    </source>
</evidence>
<dbReference type="InterPro" id="IPR012373">
    <property type="entry name" value="Ferrdict_sens_TM"/>
</dbReference>
<feature type="transmembrane region" description="Helical" evidence="1">
    <location>
        <begin position="84"/>
        <end position="105"/>
    </location>
</feature>
<dbReference type="KEGG" id="pmuc:ING2E5A_1363"/>
<organism evidence="4 5">
    <name type="scientific">Petrimonas mucosa</name>
    <dbReference type="NCBI Taxonomy" id="1642646"/>
    <lineage>
        <taxon>Bacteria</taxon>
        <taxon>Pseudomonadati</taxon>
        <taxon>Bacteroidota</taxon>
        <taxon>Bacteroidia</taxon>
        <taxon>Bacteroidales</taxon>
        <taxon>Dysgonomonadaceae</taxon>
        <taxon>Petrimonas</taxon>
    </lineage>
</organism>
<dbReference type="EMBL" id="LT608328">
    <property type="protein sequence ID" value="SCM57493.1"/>
    <property type="molecule type" value="Genomic_DNA"/>
</dbReference>
<dbReference type="InterPro" id="IPR006860">
    <property type="entry name" value="FecR"/>
</dbReference>
<dbReference type="Gene3D" id="3.55.50.30">
    <property type="match status" value="1"/>
</dbReference>
<protein>
    <submittedName>
        <fullName evidence="4">Sigma factor regulatory protein, FecR/PupR family</fullName>
    </submittedName>
</protein>
<dbReference type="AlphaFoldDB" id="A0A1G4G6Q4"/>
<evidence type="ECO:0000259" key="2">
    <source>
        <dbReference type="Pfam" id="PF04773"/>
    </source>
</evidence>